<evidence type="ECO:0000256" key="4">
    <source>
        <dbReference type="ARBA" id="ARBA00022645"/>
    </source>
</evidence>
<evidence type="ECO:0000256" key="5">
    <source>
        <dbReference type="ARBA" id="ARBA00022670"/>
    </source>
</evidence>
<dbReference type="FunFam" id="3.40.50.12670:FF:000002">
    <property type="entry name" value="Carboxypeptidase"/>
    <property type="match status" value="1"/>
</dbReference>
<dbReference type="InterPro" id="IPR018202">
    <property type="entry name" value="Ser_caboxypep_ser_AS"/>
</dbReference>
<evidence type="ECO:0000256" key="9">
    <source>
        <dbReference type="ARBA" id="ARBA00023180"/>
    </source>
</evidence>
<dbReference type="PROSITE" id="PS00560">
    <property type="entry name" value="CARBOXYPEPT_SER_HIS"/>
    <property type="match status" value="1"/>
</dbReference>
<gene>
    <name evidence="12" type="primary">BnaC02g41710D</name>
    <name evidence="12" type="ORF">GSBRNA2T00071720001</name>
</gene>
<dbReference type="Pfam" id="PF00450">
    <property type="entry name" value="Peptidase_S10"/>
    <property type="match status" value="1"/>
</dbReference>
<dbReference type="OMA" id="CIESPVG"/>
<dbReference type="AlphaFoldDB" id="A0A078HSI5"/>
<dbReference type="InterPro" id="IPR001563">
    <property type="entry name" value="Peptidase_S10"/>
</dbReference>
<dbReference type="PROSITE" id="PS00131">
    <property type="entry name" value="CARBOXYPEPT_SER_SER"/>
    <property type="match status" value="1"/>
</dbReference>
<dbReference type="Gramene" id="CDY40802">
    <property type="protein sequence ID" value="CDY40802"/>
    <property type="gene ID" value="GSBRNA2T00071720001"/>
</dbReference>
<dbReference type="PANTHER" id="PTHR11802">
    <property type="entry name" value="SERINE PROTEASE FAMILY S10 SERINE CARBOXYPEPTIDASE"/>
    <property type="match status" value="1"/>
</dbReference>
<evidence type="ECO:0000256" key="8">
    <source>
        <dbReference type="ARBA" id="ARBA00023157"/>
    </source>
</evidence>
<dbReference type="PaxDb" id="3708-A0A078HSI5"/>
<accession>A0A078HSI5</accession>
<comment type="function">
    <text evidence="10">Probable carboxypeptidase.</text>
</comment>
<evidence type="ECO:0000256" key="7">
    <source>
        <dbReference type="ARBA" id="ARBA00022801"/>
    </source>
</evidence>
<dbReference type="EMBL" id="LK032479">
    <property type="protein sequence ID" value="CDY40802.1"/>
    <property type="molecule type" value="Genomic_DNA"/>
</dbReference>
<dbReference type="PROSITE" id="PS51257">
    <property type="entry name" value="PROKAR_LIPOPROTEIN"/>
    <property type="match status" value="1"/>
</dbReference>
<evidence type="ECO:0000256" key="2">
    <source>
        <dbReference type="ARBA" id="ARBA00009431"/>
    </source>
</evidence>
<evidence type="ECO:0000313" key="13">
    <source>
        <dbReference type="Proteomes" id="UP000028999"/>
    </source>
</evidence>
<keyword evidence="13" id="KW-1185">Reference proteome</keyword>
<dbReference type="FunFam" id="3.40.50.1820:FF:000013">
    <property type="entry name" value="Carboxypeptidase"/>
    <property type="match status" value="1"/>
</dbReference>
<comment type="similarity">
    <text evidence="2 11">Belongs to the peptidase S10 family.</text>
</comment>
<reference evidence="12 13" key="1">
    <citation type="journal article" date="2014" name="Science">
        <title>Plant genetics. Early allopolyploid evolution in the post-Neolithic Brassica napus oilseed genome.</title>
        <authorList>
            <person name="Chalhoub B."/>
            <person name="Denoeud F."/>
            <person name="Liu S."/>
            <person name="Parkin I.A."/>
            <person name="Tang H."/>
            <person name="Wang X."/>
            <person name="Chiquet J."/>
            <person name="Belcram H."/>
            <person name="Tong C."/>
            <person name="Samans B."/>
            <person name="Correa M."/>
            <person name="Da Silva C."/>
            <person name="Just J."/>
            <person name="Falentin C."/>
            <person name="Koh C.S."/>
            <person name="Le Clainche I."/>
            <person name="Bernard M."/>
            <person name="Bento P."/>
            <person name="Noel B."/>
            <person name="Labadie K."/>
            <person name="Alberti A."/>
            <person name="Charles M."/>
            <person name="Arnaud D."/>
            <person name="Guo H."/>
            <person name="Daviaud C."/>
            <person name="Alamery S."/>
            <person name="Jabbari K."/>
            <person name="Zhao M."/>
            <person name="Edger P.P."/>
            <person name="Chelaifa H."/>
            <person name="Tack D."/>
            <person name="Lassalle G."/>
            <person name="Mestiri I."/>
            <person name="Schnel N."/>
            <person name="Le Paslier M.C."/>
            <person name="Fan G."/>
            <person name="Renault V."/>
            <person name="Bayer P.E."/>
            <person name="Golicz A.A."/>
            <person name="Manoli S."/>
            <person name="Lee T.H."/>
            <person name="Thi V.H."/>
            <person name="Chalabi S."/>
            <person name="Hu Q."/>
            <person name="Fan C."/>
            <person name="Tollenaere R."/>
            <person name="Lu Y."/>
            <person name="Battail C."/>
            <person name="Shen J."/>
            <person name="Sidebottom C.H."/>
            <person name="Wang X."/>
            <person name="Canaguier A."/>
            <person name="Chauveau A."/>
            <person name="Berard A."/>
            <person name="Deniot G."/>
            <person name="Guan M."/>
            <person name="Liu Z."/>
            <person name="Sun F."/>
            <person name="Lim Y.P."/>
            <person name="Lyons E."/>
            <person name="Town C.D."/>
            <person name="Bancroft I."/>
            <person name="Wang X."/>
            <person name="Meng J."/>
            <person name="Ma J."/>
            <person name="Pires J.C."/>
            <person name="King G.J."/>
            <person name="Brunel D."/>
            <person name="Delourme R."/>
            <person name="Renard M."/>
            <person name="Aury J.M."/>
            <person name="Adams K.L."/>
            <person name="Batley J."/>
            <person name="Snowdon R.J."/>
            <person name="Tost J."/>
            <person name="Edwards D."/>
            <person name="Zhou Y."/>
            <person name="Hua W."/>
            <person name="Sharpe A.G."/>
            <person name="Paterson A.H."/>
            <person name="Guan C."/>
            <person name="Wincker P."/>
        </authorList>
    </citation>
    <scope>NUCLEOTIDE SEQUENCE [LARGE SCALE GENOMIC DNA]</scope>
    <source>
        <strain evidence="13">cv. Darmor-bzh</strain>
    </source>
</reference>
<dbReference type="MEROPS" id="S10.A39"/>
<dbReference type="InterPro" id="IPR033124">
    <property type="entry name" value="Ser_caboxypep_his_AS"/>
</dbReference>
<dbReference type="Gene3D" id="3.40.50.1820">
    <property type="entry name" value="alpha/beta hydrolase"/>
    <property type="match status" value="1"/>
</dbReference>
<protein>
    <recommendedName>
        <fullName evidence="11">Carboxypeptidase</fullName>
        <ecNumber evidence="11">3.4.16.-</ecNumber>
    </recommendedName>
</protein>
<dbReference type="GO" id="GO:0006508">
    <property type="term" value="P:proteolysis"/>
    <property type="evidence" value="ECO:0007669"/>
    <property type="project" value="UniProtKB-KW"/>
</dbReference>
<keyword evidence="5 11" id="KW-0645">Protease</keyword>
<keyword evidence="4 11" id="KW-0121">Carboxypeptidase</keyword>
<comment type="subcellular location">
    <subcellularLocation>
        <location evidence="1">Secreted</location>
    </subcellularLocation>
</comment>
<proteinExistence type="inferred from homology"/>
<dbReference type="STRING" id="3708.A0A078HSI5"/>
<dbReference type="Gene3D" id="3.40.50.11320">
    <property type="match status" value="1"/>
</dbReference>
<organism evidence="12 13">
    <name type="scientific">Brassica napus</name>
    <name type="common">Rape</name>
    <dbReference type="NCBI Taxonomy" id="3708"/>
    <lineage>
        <taxon>Eukaryota</taxon>
        <taxon>Viridiplantae</taxon>
        <taxon>Streptophyta</taxon>
        <taxon>Embryophyta</taxon>
        <taxon>Tracheophyta</taxon>
        <taxon>Spermatophyta</taxon>
        <taxon>Magnoliopsida</taxon>
        <taxon>eudicotyledons</taxon>
        <taxon>Gunneridae</taxon>
        <taxon>Pentapetalae</taxon>
        <taxon>rosids</taxon>
        <taxon>malvids</taxon>
        <taxon>Brassicales</taxon>
        <taxon>Brassicaceae</taxon>
        <taxon>Brassiceae</taxon>
        <taxon>Brassica</taxon>
    </lineage>
</organism>
<dbReference type="PANTHER" id="PTHR11802:SF31">
    <property type="entry name" value="SERINE CARBOXYPEPTIDASE-LIKE 34"/>
    <property type="match status" value="1"/>
</dbReference>
<keyword evidence="3" id="KW-0964">Secreted</keyword>
<feature type="chain" id="PRO_5005105589" description="Carboxypeptidase" evidence="11">
    <location>
        <begin position="27"/>
        <end position="511"/>
    </location>
</feature>
<dbReference type="SUPFAM" id="SSF53474">
    <property type="entry name" value="alpha/beta-Hydrolases"/>
    <property type="match status" value="1"/>
</dbReference>
<keyword evidence="9" id="KW-0325">Glycoprotein</keyword>
<dbReference type="InterPro" id="IPR029058">
    <property type="entry name" value="AB_hydrolase_fold"/>
</dbReference>
<dbReference type="PRINTS" id="PR00724">
    <property type="entry name" value="CRBOXYPTASEC"/>
</dbReference>
<evidence type="ECO:0000313" key="12">
    <source>
        <dbReference type="EMBL" id="CDY40802.1"/>
    </source>
</evidence>
<evidence type="ECO:0000256" key="3">
    <source>
        <dbReference type="ARBA" id="ARBA00022525"/>
    </source>
</evidence>
<dbReference type="GO" id="GO:0005576">
    <property type="term" value="C:extracellular region"/>
    <property type="evidence" value="ECO:0007669"/>
    <property type="project" value="UniProtKB-SubCell"/>
</dbReference>
<dbReference type="GO" id="GO:0004185">
    <property type="term" value="F:serine-type carboxypeptidase activity"/>
    <property type="evidence" value="ECO:0000318"/>
    <property type="project" value="GO_Central"/>
</dbReference>
<evidence type="ECO:0000256" key="10">
    <source>
        <dbReference type="ARBA" id="ARBA00037399"/>
    </source>
</evidence>
<keyword evidence="7 11" id="KW-0378">Hydrolase</keyword>
<dbReference type="Proteomes" id="UP000028999">
    <property type="component" value="Unassembled WGS sequence"/>
</dbReference>
<dbReference type="FunFam" id="3.40.50.11320:FF:000001">
    <property type="entry name" value="Carboxypeptidase"/>
    <property type="match status" value="1"/>
</dbReference>
<evidence type="ECO:0000256" key="6">
    <source>
        <dbReference type="ARBA" id="ARBA00022729"/>
    </source>
</evidence>
<name>A0A078HSI5_BRANA</name>
<sequence length="511" mass="57540">MRISHHVVHSVLVLFLVSCLLGSSLAAKLCSDDDKDGDNGCFRSRVLAAQRADLVKELPGQPPVKFRQYAGYVTVNETHGRALFYWFFEATHNPNKKPLLLWLNGDTVVIDTKGPGCSSVGFGASEELGPFFPQNSTQPNLKLNPYSWNKAANLLFLESPVGVGFSYSNTSRDISQLGDTVTASDSYNFLVNWFKRFPQYKSRDFYIAGESYAGHYVPQLSELIYNQNKIAPKKDFINLKGLMIGNALLDDETDQKGMIDYAYDHAVISDGLYQRVNEHCDFRLAHVSKECDGALDEYFDVYKILDMYSLYSPRCVPTTENSSVSHSIAGSRHLPAARGIFRPRLVSNNEGWRKMAAGYDPCASDYTEKYMNRRDVQEALHANVTNLSYPWTHCSDHISFWSDAPASMLPTLRTLVSAGLRVWVFSGDTDGRIPVTATRYSLKKLGLKTVQDWTPWYTNKQQVGGWTVEYDGLMFVTVRGAGHQVPTFKPREALQLVHHFLANKKLPTFPF</sequence>
<feature type="signal peptide" evidence="11">
    <location>
        <begin position="1"/>
        <end position="26"/>
    </location>
</feature>
<dbReference type="Gene3D" id="6.10.250.940">
    <property type="match status" value="1"/>
</dbReference>
<keyword evidence="8" id="KW-1015">Disulfide bond</keyword>
<dbReference type="EC" id="3.4.16.-" evidence="11"/>
<evidence type="ECO:0000256" key="1">
    <source>
        <dbReference type="ARBA" id="ARBA00004613"/>
    </source>
</evidence>
<keyword evidence="6 11" id="KW-0732">Signal</keyword>
<evidence type="ECO:0000256" key="11">
    <source>
        <dbReference type="RuleBase" id="RU361156"/>
    </source>
</evidence>